<keyword evidence="1" id="KW-0812">Transmembrane</keyword>
<proteinExistence type="predicted"/>
<dbReference type="RefSeq" id="WP_213258441.1">
    <property type="nucleotide sequence ID" value="NZ_JAGYWA010000005.1"/>
</dbReference>
<gene>
    <name evidence="2" type="ORF">ACFO5S_13425</name>
</gene>
<dbReference type="Gene3D" id="1.25.40.10">
    <property type="entry name" value="Tetratricopeptide repeat domain"/>
    <property type="match status" value="1"/>
</dbReference>
<dbReference type="EMBL" id="JBHSGV010000005">
    <property type="protein sequence ID" value="MFC4748453.1"/>
    <property type="molecule type" value="Genomic_DNA"/>
</dbReference>
<accession>A0ABV9PIL6</accession>
<feature type="transmembrane region" description="Helical" evidence="1">
    <location>
        <begin position="163"/>
        <end position="182"/>
    </location>
</feature>
<name>A0ABV9PIL6_9FLAO</name>
<evidence type="ECO:0000313" key="2">
    <source>
        <dbReference type="EMBL" id="MFC4748453.1"/>
    </source>
</evidence>
<dbReference type="InterPro" id="IPR013325">
    <property type="entry name" value="RNA_pol_sigma_r2"/>
</dbReference>
<comment type="caution">
    <text evidence="2">The sequence shown here is derived from an EMBL/GenBank/DDBJ whole genome shotgun (WGS) entry which is preliminary data.</text>
</comment>
<keyword evidence="3" id="KW-1185">Reference proteome</keyword>
<keyword evidence="1" id="KW-1133">Transmembrane helix</keyword>
<protein>
    <submittedName>
        <fullName evidence="2">Tol-pal system YbgF family protein</fullName>
    </submittedName>
</protein>
<dbReference type="Gene3D" id="1.10.1740.10">
    <property type="match status" value="1"/>
</dbReference>
<dbReference type="Proteomes" id="UP001595935">
    <property type="component" value="Unassembled WGS sequence"/>
</dbReference>
<dbReference type="InterPro" id="IPR011990">
    <property type="entry name" value="TPR-like_helical_dom_sf"/>
</dbReference>
<evidence type="ECO:0000313" key="3">
    <source>
        <dbReference type="Proteomes" id="UP001595935"/>
    </source>
</evidence>
<dbReference type="SUPFAM" id="SSF48452">
    <property type="entry name" value="TPR-like"/>
    <property type="match status" value="1"/>
</dbReference>
<evidence type="ECO:0000256" key="1">
    <source>
        <dbReference type="SAM" id="Phobius"/>
    </source>
</evidence>
<sequence length="317" mass="36461">MDKIKTHSDQKYIDGIASNDSEIIESIYEKFVPKVVFFVLNNSGDKEKAKAVVEEVLLLLFNQAKSKGLNLKCSFDTYFLLLCKRKWLKEFKKISNEGVTVHEDVISINESALELITQTEDFELQTENIAGFEQERQAFKENLAEISENHFNKKPKAAGLKPWYFAVAGSIIILFGLFFFNYNQNPVFADYNDPEQASFAERGSEGGPLKQAEMEFNSKRYSLAIPHFEAVLEKGKTPEIQYFYGISLLEQSQYLKAEEVFNELKSGDSPYKEKAIWYLALSKLKQRDYDSCKRLLQTISQNYEDYDEVQDLLDALG</sequence>
<keyword evidence="1" id="KW-0472">Membrane</keyword>
<organism evidence="2 3">
    <name type="scientific">Flavobacterium branchiicola</name>
    <dbReference type="NCBI Taxonomy" id="1114875"/>
    <lineage>
        <taxon>Bacteria</taxon>
        <taxon>Pseudomonadati</taxon>
        <taxon>Bacteroidota</taxon>
        <taxon>Flavobacteriia</taxon>
        <taxon>Flavobacteriales</taxon>
        <taxon>Flavobacteriaceae</taxon>
        <taxon>Flavobacterium</taxon>
    </lineage>
</organism>
<dbReference type="SUPFAM" id="SSF88946">
    <property type="entry name" value="Sigma2 domain of RNA polymerase sigma factors"/>
    <property type="match status" value="1"/>
</dbReference>
<reference evidence="3" key="1">
    <citation type="journal article" date="2019" name="Int. J. Syst. Evol. Microbiol.">
        <title>The Global Catalogue of Microorganisms (GCM) 10K type strain sequencing project: providing services to taxonomists for standard genome sequencing and annotation.</title>
        <authorList>
            <consortium name="The Broad Institute Genomics Platform"/>
            <consortium name="The Broad Institute Genome Sequencing Center for Infectious Disease"/>
            <person name="Wu L."/>
            <person name="Ma J."/>
        </authorList>
    </citation>
    <scope>NUCLEOTIDE SEQUENCE [LARGE SCALE GENOMIC DNA]</scope>
    <source>
        <strain evidence="3">WYCCWR 13023</strain>
    </source>
</reference>